<dbReference type="EMBL" id="HE613800">
    <property type="protein sequence ID" value="CCE70776.1"/>
    <property type="molecule type" value="Genomic_DNA"/>
</dbReference>
<dbReference type="Proteomes" id="UP000009139">
    <property type="component" value="Chromosome"/>
</dbReference>
<dbReference type="PANTHER" id="PTHR30399">
    <property type="entry name" value="UNCHARACTERIZED PROTEIN YGJP"/>
    <property type="match status" value="1"/>
</dbReference>
<dbReference type="EMBL" id="AJ248287">
    <property type="protein sequence ID" value="CAB50239.1"/>
    <property type="molecule type" value="Genomic_DNA"/>
</dbReference>
<reference evidence="2" key="3">
    <citation type="journal article" date="2001" name="Genome Res.">
        <title>Genome evolution at the genus level: comparison of three complete genomes of hyperthermophilic archaea.</title>
        <authorList>
            <person name="Lecompte O."/>
            <person name="Ripp R."/>
            <person name="Puzos-Barbe V."/>
            <person name="Duprat S."/>
            <person name="Heilig R."/>
            <person name="Dietrich J."/>
            <person name="Thierry J.C."/>
            <person name="Poch O."/>
        </authorList>
    </citation>
    <scope>NUCLEOTIDE SEQUENCE</scope>
    <source>
        <strain evidence="2">Orsay</strain>
    </source>
</reference>
<reference evidence="2" key="2">
    <citation type="journal article" date="2000" name="J. Mol. Biol.">
        <title>Archaeal homologs of eukaryotic methylation guide small nucleolar RNAs: lessons from the Pyrococcus genomes.</title>
        <authorList>
            <person name="Gaspin C."/>
            <person name="Cavaille J."/>
            <person name="Erauso G."/>
        </authorList>
    </citation>
    <scope>NUCLEOTIDE SEQUENCE</scope>
    <source>
        <strain evidence="2">Orsay</strain>
    </source>
</reference>
<dbReference type="PANTHER" id="PTHR30399:SF1">
    <property type="entry name" value="UTP PYROPHOSPHATASE"/>
    <property type="match status" value="1"/>
</dbReference>
<dbReference type="PATRIC" id="fig|272844.11.peg.1419"/>
<dbReference type="eggNOG" id="arCOG02625">
    <property type="taxonomic scope" value="Archaea"/>
</dbReference>
<dbReference type="AlphaFoldDB" id="Q9UZ23"/>
<proteinExistence type="predicted"/>
<dbReference type="RefSeq" id="WP_010868449.1">
    <property type="nucleotide sequence ID" value="NC_000868.1"/>
</dbReference>
<dbReference type="OrthoDB" id="308128at2157"/>
<protein>
    <submittedName>
        <fullName evidence="2">Zinc metallopeptidase, putative</fullName>
    </submittedName>
</protein>
<evidence type="ECO:0000313" key="3">
    <source>
        <dbReference type="EMBL" id="CCE70776.1"/>
    </source>
</evidence>
<dbReference type="Proteomes" id="UP000000810">
    <property type="component" value="Chromosome"/>
</dbReference>
<evidence type="ECO:0000313" key="4">
    <source>
        <dbReference type="Proteomes" id="UP000000810"/>
    </source>
</evidence>
<organism evidence="2 4">
    <name type="scientific">Pyrococcus abyssi (strain GE5 / Orsay)</name>
    <dbReference type="NCBI Taxonomy" id="272844"/>
    <lineage>
        <taxon>Archaea</taxon>
        <taxon>Methanobacteriati</taxon>
        <taxon>Methanobacteriota</taxon>
        <taxon>Thermococci</taxon>
        <taxon>Thermococcales</taxon>
        <taxon>Thermococcaceae</taxon>
        <taxon>Pyrococcus</taxon>
    </lineage>
</organism>
<dbReference type="KEGG" id="pab:PAB1496"/>
<reference evidence="3 5" key="5">
    <citation type="journal article" date="2012" name="Curr. Microbiol.">
        <title>Re-annotation of two hyperthermophilic archaea Pyrococcus abyssi GE5 and Pyrococcus furiosus DSM 3638.</title>
        <authorList>
            <person name="Gao J."/>
            <person name="Wang J."/>
        </authorList>
    </citation>
    <scope>GENOME REANNOTATION</scope>
    <source>
        <strain evidence="3">GE5</strain>
        <strain evidence="5">GE5 / Orsay</strain>
    </source>
</reference>
<gene>
    <name evidence="2" type="ordered locus">PAB1496</name>
</gene>
<reference evidence="2" key="1">
    <citation type="submission" date="1999-07" db="EMBL/GenBank/DDBJ databases">
        <authorList>
            <person name="Genoscope"/>
        </authorList>
    </citation>
    <scope>NUCLEOTIDE SEQUENCE</scope>
    <source>
        <strain evidence="2">Orsay</strain>
    </source>
</reference>
<dbReference type="InterPro" id="IPR053136">
    <property type="entry name" value="UTP_pyrophosphatase-like"/>
</dbReference>
<dbReference type="CDD" id="cd07344">
    <property type="entry name" value="M48_yhfN_like"/>
    <property type="match status" value="1"/>
</dbReference>
<dbReference type="Gene3D" id="3.30.2010.10">
    <property type="entry name" value="Metalloproteases ('zincins'), catalytic domain"/>
    <property type="match status" value="1"/>
</dbReference>
<dbReference type="InterPro" id="IPR002725">
    <property type="entry name" value="YgjP-like_metallopeptidase"/>
</dbReference>
<keyword evidence="4" id="KW-1185">Reference proteome</keyword>
<dbReference type="STRING" id="272844.PAB1496"/>
<dbReference type="HOGENOM" id="CLU_065947_2_2_2"/>
<accession>Q9UZ23</accession>
<evidence type="ECO:0000313" key="2">
    <source>
        <dbReference type="EMBL" id="CAB50239.1"/>
    </source>
</evidence>
<feature type="domain" description="YgjP-like metallopeptidase" evidence="1">
    <location>
        <begin position="90"/>
        <end position="188"/>
    </location>
</feature>
<sequence length="208" mass="24642">MPRLRLGEKEVEYKVIVKPVKYVTIRILEDGTLLVVSPSEEIVEYVLRKKSRWILSKLRLVEDAIRFSNSGFPLFGEFLSVENAPSREEIKRMLRKEVLNIAGEVGRALKVRPKRVYIKVMKRKWGSTTWRGSITIDLSAAALPRDLLHYLVTHEMCHLIEMNHGKKFWSLVSRFHPDYKEKRRELKRWWFIVRNNEVWKAILRLSEG</sequence>
<dbReference type="Pfam" id="PF01863">
    <property type="entry name" value="YgjP-like"/>
    <property type="match status" value="1"/>
</dbReference>
<reference evidence="2 4" key="4">
    <citation type="journal article" date="2003" name="Mol. Microbiol.">
        <title>An integrated analysis of the genome of the hyperthermophilic archaeon Pyrococcus abyssi.</title>
        <authorList>
            <person name="Cohen G."/>
            <person name="Barbe V."/>
            <person name="Flament D."/>
            <person name="Galperin M."/>
            <person name="Heilig R."/>
            <person name="Ripp R."/>
            <person name="Lecompte O."/>
            <person name="Prieur D."/>
            <person name="Poch O."/>
            <person name="Quellerou J."/>
            <person name="Thierry J.C."/>
            <person name="Van der Oost J."/>
            <person name="Weissenbach J."/>
            <person name="Zivanovic Y."/>
            <person name="Forterre P."/>
        </authorList>
    </citation>
    <scope>NUCLEOTIDE SEQUENCE [LARGE SCALE GENOMIC DNA]</scope>
    <source>
        <strain evidence="4">GE5 / Orsay</strain>
        <strain evidence="2">Orsay</strain>
    </source>
</reference>
<evidence type="ECO:0000313" key="5">
    <source>
        <dbReference type="Proteomes" id="UP000009139"/>
    </source>
</evidence>
<evidence type="ECO:0000259" key="1">
    <source>
        <dbReference type="Pfam" id="PF01863"/>
    </source>
</evidence>
<dbReference type="PIR" id="B75043">
    <property type="entry name" value="B75043"/>
</dbReference>
<name>Q9UZ23_PYRAB</name>